<reference evidence="2 3" key="1">
    <citation type="submission" date="2019-08" db="EMBL/GenBank/DDBJ databases">
        <title>Parahaliea maris sp. nov., isolated from the surface seawater.</title>
        <authorList>
            <person name="Liu Y."/>
        </authorList>
    </citation>
    <scope>NUCLEOTIDE SEQUENCE [LARGE SCALE GENOMIC DNA]</scope>
    <source>
        <strain evidence="2 3">S2-26</strain>
    </source>
</reference>
<protein>
    <submittedName>
        <fullName evidence="2">DUF2065 domain-containing protein</fullName>
    </submittedName>
</protein>
<dbReference type="InterPro" id="IPR019201">
    <property type="entry name" value="DUF2065"/>
</dbReference>
<sequence length="64" mass="7143">MDFWQVFPVALALVLIIEGLLPFLSPASWREMLAAVGRLEDRTIRKIGLGSMLAGLLLLYWVNG</sequence>
<dbReference type="OrthoDB" id="9182237at2"/>
<gene>
    <name evidence="2" type="ORF">FVW59_18685</name>
</gene>
<dbReference type="EMBL" id="VRYZ01000010">
    <property type="protein sequence ID" value="TXS89151.1"/>
    <property type="molecule type" value="Genomic_DNA"/>
</dbReference>
<keyword evidence="1" id="KW-1133">Transmembrane helix</keyword>
<dbReference type="PANTHER" id="PTHR38602">
    <property type="entry name" value="INNER MEMBRANE PROTEIN-RELATED"/>
    <property type="match status" value="1"/>
</dbReference>
<dbReference type="Proteomes" id="UP000321933">
    <property type="component" value="Unassembled WGS sequence"/>
</dbReference>
<dbReference type="AlphaFoldDB" id="A0A5C8ZP58"/>
<name>A0A5C8ZP58_9GAMM</name>
<keyword evidence="1" id="KW-0472">Membrane</keyword>
<evidence type="ECO:0000313" key="3">
    <source>
        <dbReference type="Proteomes" id="UP000321933"/>
    </source>
</evidence>
<keyword evidence="3" id="KW-1185">Reference proteome</keyword>
<dbReference type="RefSeq" id="WP_148065902.1">
    <property type="nucleotide sequence ID" value="NZ_VRYZ01000010.1"/>
</dbReference>
<feature type="transmembrane region" description="Helical" evidence="1">
    <location>
        <begin position="44"/>
        <end position="62"/>
    </location>
</feature>
<feature type="transmembrane region" description="Helical" evidence="1">
    <location>
        <begin position="6"/>
        <end position="24"/>
    </location>
</feature>
<evidence type="ECO:0000313" key="2">
    <source>
        <dbReference type="EMBL" id="TXS89151.1"/>
    </source>
</evidence>
<evidence type="ECO:0000256" key="1">
    <source>
        <dbReference type="SAM" id="Phobius"/>
    </source>
</evidence>
<organism evidence="2 3">
    <name type="scientific">Parahaliea aestuarii</name>
    <dbReference type="NCBI Taxonomy" id="1852021"/>
    <lineage>
        <taxon>Bacteria</taxon>
        <taxon>Pseudomonadati</taxon>
        <taxon>Pseudomonadota</taxon>
        <taxon>Gammaproteobacteria</taxon>
        <taxon>Cellvibrionales</taxon>
        <taxon>Halieaceae</taxon>
        <taxon>Parahaliea</taxon>
    </lineage>
</organism>
<accession>A0A5C8ZP58</accession>
<dbReference type="Pfam" id="PF09838">
    <property type="entry name" value="DUF2065"/>
    <property type="match status" value="1"/>
</dbReference>
<dbReference type="PANTHER" id="PTHR38602:SF1">
    <property type="entry name" value="INNER MEMBRANE PROTEIN"/>
    <property type="match status" value="1"/>
</dbReference>
<comment type="caution">
    <text evidence="2">The sequence shown here is derived from an EMBL/GenBank/DDBJ whole genome shotgun (WGS) entry which is preliminary data.</text>
</comment>
<keyword evidence="1" id="KW-0812">Transmembrane</keyword>
<proteinExistence type="predicted"/>